<accession>A0A8J8P376</accession>
<dbReference type="EMBL" id="RRYP01000961">
    <property type="protein sequence ID" value="TNV86596.1"/>
    <property type="molecule type" value="Genomic_DNA"/>
</dbReference>
<keyword evidence="2" id="KW-1185">Reference proteome</keyword>
<organism evidence="1 2">
    <name type="scientific">Halteria grandinella</name>
    <dbReference type="NCBI Taxonomy" id="5974"/>
    <lineage>
        <taxon>Eukaryota</taxon>
        <taxon>Sar</taxon>
        <taxon>Alveolata</taxon>
        <taxon>Ciliophora</taxon>
        <taxon>Intramacronucleata</taxon>
        <taxon>Spirotrichea</taxon>
        <taxon>Stichotrichia</taxon>
        <taxon>Sporadotrichida</taxon>
        <taxon>Halteriidae</taxon>
        <taxon>Halteria</taxon>
    </lineage>
</organism>
<evidence type="ECO:0000313" key="1">
    <source>
        <dbReference type="EMBL" id="TNV86596.1"/>
    </source>
</evidence>
<comment type="caution">
    <text evidence="1">The sequence shown here is derived from an EMBL/GenBank/DDBJ whole genome shotgun (WGS) entry which is preliminary data.</text>
</comment>
<dbReference type="Proteomes" id="UP000785679">
    <property type="component" value="Unassembled WGS sequence"/>
</dbReference>
<gene>
    <name evidence="1" type="ORF">FGO68_gene9913</name>
</gene>
<protein>
    <submittedName>
        <fullName evidence="1">Uncharacterized protein</fullName>
    </submittedName>
</protein>
<reference evidence="1" key="1">
    <citation type="submission" date="2019-06" db="EMBL/GenBank/DDBJ databases">
        <authorList>
            <person name="Zheng W."/>
        </authorList>
    </citation>
    <scope>NUCLEOTIDE SEQUENCE</scope>
    <source>
        <strain evidence="1">QDHG01</strain>
    </source>
</reference>
<name>A0A8J8P376_HALGN</name>
<proteinExistence type="predicted"/>
<dbReference type="AlphaFoldDB" id="A0A8J8P376"/>
<evidence type="ECO:0000313" key="2">
    <source>
        <dbReference type="Proteomes" id="UP000785679"/>
    </source>
</evidence>
<sequence length="97" mass="11500">MDSSPRVRGWQLSLYQTTNRYQNVQYLTHNFVINTHNIFLSMSINAILMQIQSTQKYMLVIKAAWMLKSKCISKFLLNLFEGDSSFLRRLQFQSLIF</sequence>